<name>A0A1F5JWS2_9BACT</name>
<protein>
    <submittedName>
        <fullName evidence="2">Uncharacterized protein</fullName>
    </submittedName>
</protein>
<evidence type="ECO:0000256" key="1">
    <source>
        <dbReference type="SAM" id="Phobius"/>
    </source>
</evidence>
<sequence>MNDPKWLRVMTVGLILAALAIGYFLIAGKFSKPAVIKDSQVQIVEPSASPSANPSAYNLIVERNLQDVTTLPNTAFPASLMFVFSAGAIAVGLGLKRFPK</sequence>
<feature type="transmembrane region" description="Helical" evidence="1">
    <location>
        <begin position="75"/>
        <end position="95"/>
    </location>
</feature>
<keyword evidence="1" id="KW-0472">Membrane</keyword>
<keyword evidence="1" id="KW-1133">Transmembrane helix</keyword>
<evidence type="ECO:0000313" key="3">
    <source>
        <dbReference type="Proteomes" id="UP000176902"/>
    </source>
</evidence>
<comment type="caution">
    <text evidence="2">The sequence shown here is derived from an EMBL/GenBank/DDBJ whole genome shotgun (WGS) entry which is preliminary data.</text>
</comment>
<organism evidence="2 3">
    <name type="scientific">Candidatus Daviesbacteria bacterium RIFCSPHIGHO2_02_FULL_36_13</name>
    <dbReference type="NCBI Taxonomy" id="1797768"/>
    <lineage>
        <taxon>Bacteria</taxon>
        <taxon>Candidatus Daviesiibacteriota</taxon>
    </lineage>
</organism>
<feature type="transmembrane region" description="Helical" evidence="1">
    <location>
        <begin position="7"/>
        <end position="26"/>
    </location>
</feature>
<dbReference type="AlphaFoldDB" id="A0A1F5JWS2"/>
<keyword evidence="1" id="KW-0812">Transmembrane</keyword>
<reference evidence="2 3" key="1">
    <citation type="journal article" date="2016" name="Nat. Commun.">
        <title>Thousands of microbial genomes shed light on interconnected biogeochemical processes in an aquifer system.</title>
        <authorList>
            <person name="Anantharaman K."/>
            <person name="Brown C.T."/>
            <person name="Hug L.A."/>
            <person name="Sharon I."/>
            <person name="Castelle C.J."/>
            <person name="Probst A.J."/>
            <person name="Thomas B.C."/>
            <person name="Singh A."/>
            <person name="Wilkins M.J."/>
            <person name="Karaoz U."/>
            <person name="Brodie E.L."/>
            <person name="Williams K.H."/>
            <person name="Hubbard S.S."/>
            <person name="Banfield J.F."/>
        </authorList>
    </citation>
    <scope>NUCLEOTIDE SEQUENCE [LARGE SCALE GENOMIC DNA]</scope>
</reference>
<accession>A0A1F5JWS2</accession>
<proteinExistence type="predicted"/>
<dbReference type="EMBL" id="MFCV01000015">
    <property type="protein sequence ID" value="OGE33089.1"/>
    <property type="molecule type" value="Genomic_DNA"/>
</dbReference>
<evidence type="ECO:0000313" key="2">
    <source>
        <dbReference type="EMBL" id="OGE33089.1"/>
    </source>
</evidence>
<dbReference type="Proteomes" id="UP000176902">
    <property type="component" value="Unassembled WGS sequence"/>
</dbReference>
<gene>
    <name evidence="2" type="ORF">A3C59_02835</name>
</gene>